<feature type="region of interest" description="Disordered" evidence="1">
    <location>
        <begin position="1"/>
        <end position="30"/>
    </location>
</feature>
<protein>
    <submittedName>
        <fullName evidence="2">Uncharacterized protein</fullName>
    </submittedName>
</protein>
<dbReference type="AlphaFoldDB" id="A0A135SFQ0"/>
<evidence type="ECO:0000313" key="2">
    <source>
        <dbReference type="EMBL" id="KXH34738.1"/>
    </source>
</evidence>
<dbReference type="Proteomes" id="UP000070121">
    <property type="component" value="Unassembled WGS sequence"/>
</dbReference>
<gene>
    <name evidence="2" type="ORF">CSAL01_08051</name>
</gene>
<keyword evidence="3" id="KW-1185">Reference proteome</keyword>
<sequence length="273" mass="30548">MSGGPPSSGTPPSPVDIGSTAEPSVSPEHTSSCLAICSSAELPSSPKNKISPIEAPSNPQQMTTEDFDIPALRSRMQFHGWKRSLWEALGLDDGDSICDAPKPPSLVPIYTSLVPSEGRSSNRVVCEIVLQSLDPIFLSGLQLHNLLHHDDDPAFLLYIIEEYLQPCPELAADLIQKIMTLKLTDFDTVDDFICYADFIRACTEGHWELNDMQNSVTTLLFYNAVRKTHPVVYRKVMPLHAHYNFTQWNVMIEELKLKPNFKSDFIKLGYITR</sequence>
<accession>A0A135SFQ0</accession>
<comment type="caution">
    <text evidence="2">The sequence shown here is derived from an EMBL/GenBank/DDBJ whole genome shotgun (WGS) entry which is preliminary data.</text>
</comment>
<name>A0A135SFQ0_9PEZI</name>
<reference evidence="2 3" key="1">
    <citation type="submission" date="2014-02" db="EMBL/GenBank/DDBJ databases">
        <title>The genome sequence of Colletotrichum salicis CBS 607.94.</title>
        <authorList>
            <person name="Baroncelli R."/>
            <person name="Thon M.R."/>
        </authorList>
    </citation>
    <scope>NUCLEOTIDE SEQUENCE [LARGE SCALE GENOMIC DNA]</scope>
    <source>
        <strain evidence="2 3">CBS 607.94</strain>
    </source>
</reference>
<feature type="compositionally biased region" description="Polar residues" evidence="1">
    <location>
        <begin position="21"/>
        <end position="30"/>
    </location>
</feature>
<evidence type="ECO:0000256" key="1">
    <source>
        <dbReference type="SAM" id="MobiDB-lite"/>
    </source>
</evidence>
<dbReference type="EMBL" id="JFFI01002404">
    <property type="protein sequence ID" value="KXH34738.1"/>
    <property type="molecule type" value="Genomic_DNA"/>
</dbReference>
<evidence type="ECO:0000313" key="3">
    <source>
        <dbReference type="Proteomes" id="UP000070121"/>
    </source>
</evidence>
<organism evidence="2 3">
    <name type="scientific">Colletotrichum salicis</name>
    <dbReference type="NCBI Taxonomy" id="1209931"/>
    <lineage>
        <taxon>Eukaryota</taxon>
        <taxon>Fungi</taxon>
        <taxon>Dikarya</taxon>
        <taxon>Ascomycota</taxon>
        <taxon>Pezizomycotina</taxon>
        <taxon>Sordariomycetes</taxon>
        <taxon>Hypocreomycetidae</taxon>
        <taxon>Glomerellales</taxon>
        <taxon>Glomerellaceae</taxon>
        <taxon>Colletotrichum</taxon>
        <taxon>Colletotrichum acutatum species complex</taxon>
    </lineage>
</organism>
<feature type="region of interest" description="Disordered" evidence="1">
    <location>
        <begin position="42"/>
        <end position="63"/>
    </location>
</feature>
<proteinExistence type="predicted"/>